<evidence type="ECO:0000256" key="16">
    <source>
        <dbReference type="ARBA" id="ARBA00029570"/>
    </source>
</evidence>
<evidence type="ECO:0000256" key="9">
    <source>
        <dbReference type="ARBA" id="ARBA00012523"/>
    </source>
</evidence>
<evidence type="ECO:0000256" key="14">
    <source>
        <dbReference type="ARBA" id="ARBA00022840"/>
    </source>
</evidence>
<keyword evidence="15" id="KW-0342">GTP-binding</keyword>
<evidence type="ECO:0000256" key="4">
    <source>
        <dbReference type="ARBA" id="ARBA00003889"/>
    </source>
</evidence>
<dbReference type="GO" id="GO:0043752">
    <property type="term" value="F:adenosylcobinamide kinase activity"/>
    <property type="evidence" value="ECO:0007669"/>
    <property type="project" value="UniProtKB-EC"/>
</dbReference>
<evidence type="ECO:0000256" key="11">
    <source>
        <dbReference type="ARBA" id="ARBA00022679"/>
    </source>
</evidence>
<dbReference type="GO" id="GO:0005525">
    <property type="term" value="F:GTP binding"/>
    <property type="evidence" value="ECO:0007669"/>
    <property type="project" value="UniProtKB-KW"/>
</dbReference>
<dbReference type="AlphaFoldDB" id="A0A419SU38"/>
<dbReference type="PANTHER" id="PTHR34848">
    <property type="match status" value="1"/>
</dbReference>
<proteinExistence type="inferred from homology"/>
<comment type="catalytic activity">
    <reaction evidence="1">
        <text>adenosylcob(III)inamide + ATP = adenosylcob(III)inamide phosphate + ADP + H(+)</text>
        <dbReference type="Rhea" id="RHEA:15769"/>
        <dbReference type="ChEBI" id="CHEBI:2480"/>
        <dbReference type="ChEBI" id="CHEBI:15378"/>
        <dbReference type="ChEBI" id="CHEBI:30616"/>
        <dbReference type="ChEBI" id="CHEBI:58502"/>
        <dbReference type="ChEBI" id="CHEBI:456216"/>
        <dbReference type="EC" id="2.7.1.156"/>
    </reaction>
</comment>
<evidence type="ECO:0000256" key="17">
    <source>
        <dbReference type="ARBA" id="ARBA00030571"/>
    </source>
</evidence>
<dbReference type="Pfam" id="PF02283">
    <property type="entry name" value="CobU"/>
    <property type="match status" value="1"/>
</dbReference>
<comment type="similarity">
    <text evidence="7">Belongs to the CobU/CobP family.</text>
</comment>
<dbReference type="GO" id="GO:0009236">
    <property type="term" value="P:cobalamin biosynthetic process"/>
    <property type="evidence" value="ECO:0007669"/>
    <property type="project" value="UniProtKB-UniPathway"/>
</dbReference>
<evidence type="ECO:0000256" key="6">
    <source>
        <dbReference type="ARBA" id="ARBA00005159"/>
    </source>
</evidence>
<evidence type="ECO:0000256" key="13">
    <source>
        <dbReference type="ARBA" id="ARBA00022777"/>
    </source>
</evidence>
<dbReference type="InterPro" id="IPR027417">
    <property type="entry name" value="P-loop_NTPase"/>
</dbReference>
<comment type="pathway">
    <text evidence="6">Cofactor biosynthesis; adenosylcobalamin biosynthesis; adenosylcobalamin from cob(II)yrinate a,c-diamide: step 5/7.</text>
</comment>
<accession>A0A419SU38</accession>
<comment type="function">
    <text evidence="4">Catalyzes ATP-dependent phosphorylation of adenosylcobinamide and addition of GMP to adenosylcobinamide phosphate.</text>
</comment>
<keyword evidence="12" id="KW-0547">Nucleotide-binding</keyword>
<dbReference type="UniPathway" id="UPA00148">
    <property type="reaction ID" value="UER00236"/>
</dbReference>
<keyword evidence="11" id="KW-0808">Transferase</keyword>
<gene>
    <name evidence="18" type="ORF">BET01_10820</name>
</gene>
<dbReference type="EC" id="2.7.7.62" evidence="9"/>
<sequence length="128" mass="14385">MILIIGGAWQGKLDFAMELAGEKGMKKLVAEGKTDSFDAASNHSIIHDFHEYIKRILKDGTSVEDFITTLERDNPEVIIITNELGCGIVPMDFEDRLWREEAGRASVRIAKMSKEVYRLVCGIATRIK</sequence>
<dbReference type="SUPFAM" id="SSF52540">
    <property type="entry name" value="P-loop containing nucleoside triphosphate hydrolases"/>
    <property type="match status" value="1"/>
</dbReference>
<keyword evidence="19" id="KW-1185">Reference proteome</keyword>
<comment type="catalytic activity">
    <reaction evidence="2">
        <text>adenosylcob(III)inamide phosphate + GTP + H(+) = adenosylcob(III)inamide-GDP + diphosphate</text>
        <dbReference type="Rhea" id="RHEA:22712"/>
        <dbReference type="ChEBI" id="CHEBI:15378"/>
        <dbReference type="ChEBI" id="CHEBI:33019"/>
        <dbReference type="ChEBI" id="CHEBI:37565"/>
        <dbReference type="ChEBI" id="CHEBI:58502"/>
        <dbReference type="ChEBI" id="CHEBI:60487"/>
        <dbReference type="EC" id="2.7.7.62"/>
    </reaction>
</comment>
<dbReference type="Proteomes" id="UP000284277">
    <property type="component" value="Unassembled WGS sequence"/>
</dbReference>
<comment type="catalytic activity">
    <reaction evidence="3">
        <text>adenosylcob(III)inamide + GTP = adenosylcob(III)inamide phosphate + GDP + H(+)</text>
        <dbReference type="Rhea" id="RHEA:15765"/>
        <dbReference type="ChEBI" id="CHEBI:2480"/>
        <dbReference type="ChEBI" id="CHEBI:15378"/>
        <dbReference type="ChEBI" id="CHEBI:37565"/>
        <dbReference type="ChEBI" id="CHEBI:58189"/>
        <dbReference type="ChEBI" id="CHEBI:58502"/>
        <dbReference type="EC" id="2.7.1.156"/>
    </reaction>
</comment>
<name>A0A419SU38_9FIRM</name>
<dbReference type="InterPro" id="IPR003203">
    <property type="entry name" value="CobU/CobP"/>
</dbReference>
<evidence type="ECO:0000256" key="8">
    <source>
        <dbReference type="ARBA" id="ARBA00012016"/>
    </source>
</evidence>
<keyword evidence="10" id="KW-0169">Cobalamin biosynthesis</keyword>
<evidence type="ECO:0000256" key="7">
    <source>
        <dbReference type="ARBA" id="ARBA00007490"/>
    </source>
</evidence>
<evidence type="ECO:0000313" key="19">
    <source>
        <dbReference type="Proteomes" id="UP000284277"/>
    </source>
</evidence>
<evidence type="ECO:0000256" key="15">
    <source>
        <dbReference type="ARBA" id="ARBA00023134"/>
    </source>
</evidence>
<evidence type="ECO:0000256" key="2">
    <source>
        <dbReference type="ARBA" id="ARBA00000711"/>
    </source>
</evidence>
<evidence type="ECO:0000256" key="10">
    <source>
        <dbReference type="ARBA" id="ARBA00022573"/>
    </source>
</evidence>
<evidence type="ECO:0000256" key="3">
    <source>
        <dbReference type="ARBA" id="ARBA00001522"/>
    </source>
</evidence>
<comment type="caution">
    <text evidence="18">The sequence shown here is derived from an EMBL/GenBank/DDBJ whole genome shotgun (WGS) entry which is preliminary data.</text>
</comment>
<dbReference type="Gene3D" id="3.40.50.300">
    <property type="entry name" value="P-loop containing nucleotide triphosphate hydrolases"/>
    <property type="match status" value="1"/>
</dbReference>
<dbReference type="GO" id="GO:0008820">
    <property type="term" value="F:cobinamide phosphate guanylyltransferase activity"/>
    <property type="evidence" value="ECO:0007669"/>
    <property type="project" value="UniProtKB-EC"/>
</dbReference>
<evidence type="ECO:0000313" key="18">
    <source>
        <dbReference type="EMBL" id="RKD28694.1"/>
    </source>
</evidence>
<dbReference type="RefSeq" id="WP_120198654.1">
    <property type="nucleotide sequence ID" value="NZ_MCIA01000034.1"/>
</dbReference>
<dbReference type="EC" id="2.7.1.156" evidence="8"/>
<reference evidence="18 19" key="1">
    <citation type="submission" date="2016-08" db="EMBL/GenBank/DDBJ databases">
        <title>A new outlook on sporulation: Clostridium algidixylanolyticum.</title>
        <authorList>
            <person name="Poppleton D.I."/>
            <person name="Gribaldo S."/>
        </authorList>
    </citation>
    <scope>NUCLEOTIDE SEQUENCE [LARGE SCALE GENOMIC DNA]</scope>
    <source>
        <strain evidence="18 19">SPL73</strain>
    </source>
</reference>
<comment type="pathway">
    <text evidence="5">Cofactor biosynthesis; adenosylcobalamin biosynthesis; adenosylcobalamin from cob(II)yrinate a,c-diamide: step 6/7.</text>
</comment>
<keyword evidence="14" id="KW-0067">ATP-binding</keyword>
<evidence type="ECO:0000256" key="5">
    <source>
        <dbReference type="ARBA" id="ARBA00004692"/>
    </source>
</evidence>
<dbReference type="GO" id="GO:0005524">
    <property type="term" value="F:ATP binding"/>
    <property type="evidence" value="ECO:0007669"/>
    <property type="project" value="UniProtKB-KW"/>
</dbReference>
<keyword evidence="13" id="KW-0418">Kinase</keyword>
<evidence type="ECO:0000256" key="12">
    <source>
        <dbReference type="ARBA" id="ARBA00022741"/>
    </source>
</evidence>
<organism evidence="18 19">
    <name type="scientific">Lacrimispora algidixylanolytica</name>
    <dbReference type="NCBI Taxonomy" id="94868"/>
    <lineage>
        <taxon>Bacteria</taxon>
        <taxon>Bacillati</taxon>
        <taxon>Bacillota</taxon>
        <taxon>Clostridia</taxon>
        <taxon>Lachnospirales</taxon>
        <taxon>Lachnospiraceae</taxon>
        <taxon>Lacrimispora</taxon>
    </lineage>
</organism>
<dbReference type="OrthoDB" id="1766664at2"/>
<evidence type="ECO:0000256" key="1">
    <source>
        <dbReference type="ARBA" id="ARBA00000312"/>
    </source>
</evidence>
<dbReference type="EMBL" id="MCIA01000034">
    <property type="protein sequence ID" value="RKD28694.1"/>
    <property type="molecule type" value="Genomic_DNA"/>
</dbReference>
<dbReference type="PANTHER" id="PTHR34848:SF1">
    <property type="entry name" value="BIFUNCTIONAL ADENOSYLCOBALAMIN BIOSYNTHESIS PROTEIN COBU"/>
    <property type="match status" value="1"/>
</dbReference>
<protein>
    <recommendedName>
        <fullName evidence="16">Adenosylcobinamide kinase</fullName>
        <ecNumber evidence="8">2.7.1.156</ecNumber>
        <ecNumber evidence="9">2.7.7.62</ecNumber>
    </recommendedName>
    <alternativeName>
        <fullName evidence="17">Adenosylcobinamide-phosphate guanylyltransferase</fullName>
    </alternativeName>
</protein>